<dbReference type="Pfam" id="PF14008">
    <property type="entry name" value="Metallophos_C"/>
    <property type="match status" value="1"/>
</dbReference>
<dbReference type="InterPro" id="IPR041792">
    <property type="entry name" value="MPP_PAP"/>
</dbReference>
<dbReference type="SUPFAM" id="SSF49363">
    <property type="entry name" value="Purple acid phosphatase, N-terminal domain"/>
    <property type="match status" value="1"/>
</dbReference>
<dbReference type="PANTHER" id="PTHR45867:SF3">
    <property type="entry name" value="ACID PHOSPHATASE TYPE 7"/>
    <property type="match status" value="1"/>
</dbReference>
<feature type="domain" description="Calcineurin-like phosphoesterase" evidence="4">
    <location>
        <begin position="152"/>
        <end position="357"/>
    </location>
</feature>
<dbReference type="InterPro" id="IPR003961">
    <property type="entry name" value="FN3_dom"/>
</dbReference>
<dbReference type="EC" id="3.1.3.2" evidence="3"/>
<comment type="similarity">
    <text evidence="3">Belongs to the metallophosphoesterase superfamily. Purple acid phosphatase family.</text>
</comment>
<dbReference type="InterPro" id="IPR004843">
    <property type="entry name" value="Calcineurin-like_PHP"/>
</dbReference>
<evidence type="ECO:0000256" key="3">
    <source>
        <dbReference type="RuleBase" id="RU361203"/>
    </source>
</evidence>
<reference evidence="8" key="1">
    <citation type="submission" date="2025-08" db="UniProtKB">
        <authorList>
            <consortium name="RefSeq"/>
        </authorList>
    </citation>
    <scope>IDENTIFICATION</scope>
</reference>
<dbReference type="InterPro" id="IPR029052">
    <property type="entry name" value="Metallo-depent_PP-like"/>
</dbReference>
<name>A0ABM0JKK8_APLCA</name>
<dbReference type="InterPro" id="IPR025733">
    <property type="entry name" value="PAPs_C"/>
</dbReference>
<dbReference type="Pfam" id="PF16656">
    <property type="entry name" value="Pur_ac_phosph_N"/>
    <property type="match status" value="1"/>
</dbReference>
<dbReference type="InterPro" id="IPR008963">
    <property type="entry name" value="Purple_acid_Pase-like_N"/>
</dbReference>
<evidence type="ECO:0000313" key="8">
    <source>
        <dbReference type="RefSeq" id="XP_005095901.1"/>
    </source>
</evidence>
<dbReference type="RefSeq" id="XP_005095901.1">
    <property type="nucleotide sequence ID" value="XM_005095844.3"/>
</dbReference>
<evidence type="ECO:0000259" key="6">
    <source>
        <dbReference type="Pfam" id="PF16656"/>
    </source>
</evidence>
<dbReference type="Proteomes" id="UP000694888">
    <property type="component" value="Unplaced"/>
</dbReference>
<gene>
    <name evidence="8" type="primary">LOC101852169</name>
</gene>
<dbReference type="PANTHER" id="PTHR45867">
    <property type="entry name" value="PURPLE ACID PHOSPHATASE"/>
    <property type="match status" value="1"/>
</dbReference>
<dbReference type="GeneID" id="101852169"/>
<proteinExistence type="inferred from homology"/>
<sequence>MLQCHDQLSRNSLKSFTMYSQQTIVLTLAFVLISGGTLKTADHGTGKAPQHIHISYGDLPSQMIITWSTPNKTDLSSVHYGRELLHLVNVEEGSSHIFVDGGTEKRSQYIHRVDLKGLTGNTTYYYKVRSEESESGAFYFRTMPEGQDWSPRLAVFGDMGATNAQSLPRLELDAAKGMYDAVIHVGDFAYDLSKDNGKIGDQFMQEIQSLAASVPYMTCVGNHENSYNFSNYRARFNMPNDNGKMYYSFNMGPVHFVSISTEFLYFPDYGFTQIYEQYDWLKKDLMEANQPENRSKRPWIVTFGHRPMYCSNNDNDDCTSNESLVRVGVPLLRILSLEDLYYQQGVDLSIWAHEHSYERLWPVYNLKVRNGSYESPYTNPGGITHIITGSAGCSERHEYFQKNPPPWSAYHSSDYGYTRMTFANKTHLYVEQVSDDKNGEIIDSFTLIKEQHGPYGDLNNRV</sequence>
<accession>A0ABM0JKK8</accession>
<feature type="domain" description="Purple acid phosphatase C-terminal" evidence="5">
    <location>
        <begin position="382"/>
        <end position="444"/>
    </location>
</feature>
<evidence type="ECO:0000259" key="4">
    <source>
        <dbReference type="Pfam" id="PF00149"/>
    </source>
</evidence>
<keyword evidence="2" id="KW-0325">Glycoprotein</keyword>
<dbReference type="CDD" id="cd00063">
    <property type="entry name" value="FN3"/>
    <property type="match status" value="1"/>
</dbReference>
<dbReference type="Gene3D" id="3.60.21.10">
    <property type="match status" value="1"/>
</dbReference>
<dbReference type="Pfam" id="PF00149">
    <property type="entry name" value="Metallophos"/>
    <property type="match status" value="1"/>
</dbReference>
<evidence type="ECO:0000313" key="7">
    <source>
        <dbReference type="Proteomes" id="UP000694888"/>
    </source>
</evidence>
<organism evidence="7 8">
    <name type="scientific">Aplysia californica</name>
    <name type="common">California sea hare</name>
    <dbReference type="NCBI Taxonomy" id="6500"/>
    <lineage>
        <taxon>Eukaryota</taxon>
        <taxon>Metazoa</taxon>
        <taxon>Spiralia</taxon>
        <taxon>Lophotrochozoa</taxon>
        <taxon>Mollusca</taxon>
        <taxon>Gastropoda</taxon>
        <taxon>Heterobranchia</taxon>
        <taxon>Euthyneura</taxon>
        <taxon>Tectipleura</taxon>
        <taxon>Aplysiida</taxon>
        <taxon>Aplysioidea</taxon>
        <taxon>Aplysiidae</taxon>
        <taxon>Aplysia</taxon>
    </lineage>
</organism>
<dbReference type="InterPro" id="IPR015914">
    <property type="entry name" value="PAPs_N"/>
</dbReference>
<evidence type="ECO:0000256" key="2">
    <source>
        <dbReference type="ARBA" id="ARBA00023180"/>
    </source>
</evidence>
<keyword evidence="1" id="KW-0732">Signal</keyword>
<protein>
    <recommendedName>
        <fullName evidence="3">Purple acid phosphatase</fullName>
        <ecNumber evidence="3">3.1.3.2</ecNumber>
    </recommendedName>
</protein>
<evidence type="ECO:0000256" key="1">
    <source>
        <dbReference type="ARBA" id="ARBA00022729"/>
    </source>
</evidence>
<comment type="catalytic activity">
    <reaction evidence="3">
        <text>a phosphate monoester + H2O = an alcohol + phosphate</text>
        <dbReference type="Rhea" id="RHEA:15017"/>
        <dbReference type="ChEBI" id="CHEBI:15377"/>
        <dbReference type="ChEBI" id="CHEBI:30879"/>
        <dbReference type="ChEBI" id="CHEBI:43474"/>
        <dbReference type="ChEBI" id="CHEBI:67140"/>
        <dbReference type="EC" id="3.1.3.2"/>
    </reaction>
</comment>
<dbReference type="Gene3D" id="2.60.40.380">
    <property type="entry name" value="Purple acid phosphatase-like, N-terminal"/>
    <property type="match status" value="1"/>
</dbReference>
<dbReference type="CDD" id="cd00839">
    <property type="entry name" value="MPP_PAPs"/>
    <property type="match status" value="1"/>
</dbReference>
<feature type="domain" description="Purple acid phosphatase N-terminal" evidence="6">
    <location>
        <begin position="49"/>
        <end position="142"/>
    </location>
</feature>
<evidence type="ECO:0000259" key="5">
    <source>
        <dbReference type="Pfam" id="PF14008"/>
    </source>
</evidence>
<dbReference type="SUPFAM" id="SSF56300">
    <property type="entry name" value="Metallo-dependent phosphatases"/>
    <property type="match status" value="1"/>
</dbReference>
<keyword evidence="3" id="KW-0378">Hydrolase</keyword>
<keyword evidence="7" id="KW-1185">Reference proteome</keyword>